<protein>
    <recommendedName>
        <fullName evidence="1">FeoB-type G domain-containing protein</fullName>
    </recommendedName>
</protein>
<evidence type="ECO:0000259" key="1">
    <source>
        <dbReference type="PROSITE" id="PS51711"/>
    </source>
</evidence>
<dbReference type="PANTHER" id="PTHR43185:SF2">
    <property type="entry name" value="FERROUS IRON TRANSPORT PROTEIN B"/>
    <property type="match status" value="1"/>
</dbReference>
<gene>
    <name evidence="2" type="ORF">METZ01_LOCUS370047</name>
</gene>
<name>A0A382T5B6_9ZZZZ</name>
<reference evidence="2" key="1">
    <citation type="submission" date="2018-05" db="EMBL/GenBank/DDBJ databases">
        <authorList>
            <person name="Lanie J.A."/>
            <person name="Ng W.-L."/>
            <person name="Kazmierczak K.M."/>
            <person name="Andrzejewski T.M."/>
            <person name="Davidsen T.M."/>
            <person name="Wayne K.J."/>
            <person name="Tettelin H."/>
            <person name="Glass J.I."/>
            <person name="Rusch D."/>
            <person name="Podicherti R."/>
            <person name="Tsui H.-C.T."/>
            <person name="Winkler M.E."/>
        </authorList>
    </citation>
    <scope>NUCLEOTIDE SEQUENCE</scope>
</reference>
<organism evidence="2">
    <name type="scientific">marine metagenome</name>
    <dbReference type="NCBI Taxonomy" id="408172"/>
    <lineage>
        <taxon>unclassified sequences</taxon>
        <taxon>metagenomes</taxon>
        <taxon>ecological metagenomes</taxon>
    </lineage>
</organism>
<dbReference type="InterPro" id="IPR050860">
    <property type="entry name" value="FeoB_GTPase"/>
</dbReference>
<dbReference type="Gene3D" id="3.40.50.300">
    <property type="entry name" value="P-loop containing nucleotide triphosphate hydrolases"/>
    <property type="match status" value="1"/>
</dbReference>
<accession>A0A382T5B6</accession>
<dbReference type="CDD" id="cd01879">
    <property type="entry name" value="FeoB"/>
    <property type="match status" value="1"/>
</dbReference>
<feature type="domain" description="FeoB-type G" evidence="1">
    <location>
        <begin position="4"/>
        <end position="172"/>
    </location>
</feature>
<dbReference type="InterPro" id="IPR030389">
    <property type="entry name" value="G_FEOB_dom"/>
</dbReference>
<dbReference type="EMBL" id="UINC01133955">
    <property type="protein sequence ID" value="SVD17193.1"/>
    <property type="molecule type" value="Genomic_DNA"/>
</dbReference>
<dbReference type="AlphaFoldDB" id="A0A382T5B6"/>
<feature type="non-terminal residue" evidence="2">
    <location>
        <position position="222"/>
    </location>
</feature>
<dbReference type="GO" id="GO:0005525">
    <property type="term" value="F:GTP binding"/>
    <property type="evidence" value="ECO:0007669"/>
    <property type="project" value="InterPro"/>
</dbReference>
<evidence type="ECO:0000313" key="2">
    <source>
        <dbReference type="EMBL" id="SVD17193.1"/>
    </source>
</evidence>
<dbReference type="PANTHER" id="PTHR43185">
    <property type="entry name" value="FERROUS IRON TRANSPORT PROTEIN B"/>
    <property type="match status" value="1"/>
</dbReference>
<dbReference type="GO" id="GO:0015093">
    <property type="term" value="F:ferrous iron transmembrane transporter activity"/>
    <property type="evidence" value="ECO:0007669"/>
    <property type="project" value="TreeGrafter"/>
</dbReference>
<dbReference type="Pfam" id="PF02421">
    <property type="entry name" value="FeoB_N"/>
    <property type="match status" value="1"/>
</dbReference>
<dbReference type="PROSITE" id="PS51711">
    <property type="entry name" value="G_FEOB"/>
    <property type="match status" value="1"/>
</dbReference>
<sequence>MSSNTTFSLLGNPNCGKTAVFNLLTGLDQKVSNYPGITVERKIANVQINTQKTIRLEDFPGAYSIIPQSLDEKIVSDAILEWIKNPSSQPDGIIYVADITNLRRNLFFLTQLLPLNIPIILLLNMSDVVSQNVIDIDLLQKEMGIHKIISFSAAKKTGLDNLKNTLSSFDTKVSTKHSSMSLSNEYKKLVKPLTDKISTLYSISNDLAEHLSFSLLCNRKQL</sequence>
<dbReference type="SUPFAM" id="SSF52540">
    <property type="entry name" value="P-loop containing nucleoside triphosphate hydrolases"/>
    <property type="match status" value="1"/>
</dbReference>
<dbReference type="InterPro" id="IPR027417">
    <property type="entry name" value="P-loop_NTPase"/>
</dbReference>
<proteinExistence type="predicted"/>
<dbReference type="GO" id="GO:0005886">
    <property type="term" value="C:plasma membrane"/>
    <property type="evidence" value="ECO:0007669"/>
    <property type="project" value="TreeGrafter"/>
</dbReference>